<name>A0ABW4E644_9LACO</name>
<dbReference type="EMBL" id="JBHTON010000028">
    <property type="protein sequence ID" value="MFD1485372.1"/>
    <property type="molecule type" value="Genomic_DNA"/>
</dbReference>
<dbReference type="Proteomes" id="UP001597252">
    <property type="component" value="Unassembled WGS sequence"/>
</dbReference>
<sequence>MTDKAKLYAVKNDDDKYLFGHHQWGKPGQIVLTYSNITGAKSDAKTYGGTVVELIEKPEPVKVSEEEAAILTRAKEENSYALSILHHYAGEHGGYLLGNKSFEDRLMRAYVIGWTVDKPKRWNVKVPLVQAQGGLWFLINASGKLDADYIQDLAKKFSMEEINTWGLQDCEREEVTDDEQ</sequence>
<comment type="caution">
    <text evidence="1">The sequence shown here is derived from an EMBL/GenBank/DDBJ whole genome shotgun (WGS) entry which is preliminary data.</text>
</comment>
<keyword evidence="2" id="KW-1185">Reference proteome</keyword>
<evidence type="ECO:0000313" key="1">
    <source>
        <dbReference type="EMBL" id="MFD1485372.1"/>
    </source>
</evidence>
<dbReference type="RefSeq" id="WP_125751523.1">
    <property type="nucleotide sequence ID" value="NZ_JBHTON010000028.1"/>
</dbReference>
<protein>
    <submittedName>
        <fullName evidence="1">DUF1642 domain-containing protein</fullName>
    </submittedName>
</protein>
<organism evidence="1 2">
    <name type="scientific">Lacticaseibacillus baoqingensis</name>
    <dbReference type="NCBI Taxonomy" id="2486013"/>
    <lineage>
        <taxon>Bacteria</taxon>
        <taxon>Bacillati</taxon>
        <taxon>Bacillota</taxon>
        <taxon>Bacilli</taxon>
        <taxon>Lactobacillales</taxon>
        <taxon>Lactobacillaceae</taxon>
        <taxon>Lacticaseibacillus</taxon>
    </lineage>
</organism>
<accession>A0ABW4E644</accession>
<reference evidence="2" key="1">
    <citation type="journal article" date="2019" name="Int. J. Syst. Evol. Microbiol.">
        <title>The Global Catalogue of Microorganisms (GCM) 10K type strain sequencing project: providing services to taxonomists for standard genome sequencing and annotation.</title>
        <authorList>
            <consortium name="The Broad Institute Genomics Platform"/>
            <consortium name="The Broad Institute Genome Sequencing Center for Infectious Disease"/>
            <person name="Wu L."/>
            <person name="Ma J."/>
        </authorList>
    </citation>
    <scope>NUCLEOTIDE SEQUENCE [LARGE SCALE GENOMIC DNA]</scope>
    <source>
        <strain evidence="2">CCM 8903</strain>
    </source>
</reference>
<gene>
    <name evidence="1" type="ORF">ACFQ5J_09035</name>
</gene>
<proteinExistence type="predicted"/>
<dbReference type="Pfam" id="PF07852">
    <property type="entry name" value="DUF1642"/>
    <property type="match status" value="1"/>
</dbReference>
<evidence type="ECO:0000313" key="2">
    <source>
        <dbReference type="Proteomes" id="UP001597252"/>
    </source>
</evidence>
<dbReference type="InterPro" id="IPR012865">
    <property type="entry name" value="DUF1642"/>
</dbReference>